<reference evidence="3" key="1">
    <citation type="submission" date="2022-10" db="EMBL/GenBank/DDBJ databases">
        <authorList>
            <person name="Byrne P K."/>
        </authorList>
    </citation>
    <scope>NUCLEOTIDE SEQUENCE</scope>
    <source>
        <strain evidence="3">IFO1815</strain>
    </source>
</reference>
<evidence type="ECO:0000256" key="2">
    <source>
        <dbReference type="SAM" id="MobiDB-lite"/>
    </source>
</evidence>
<organism evidence="3 4">
    <name type="scientific">Saccharomyces mikatae IFO 1815</name>
    <dbReference type="NCBI Taxonomy" id="226126"/>
    <lineage>
        <taxon>Eukaryota</taxon>
        <taxon>Fungi</taxon>
        <taxon>Dikarya</taxon>
        <taxon>Ascomycota</taxon>
        <taxon>Saccharomycotina</taxon>
        <taxon>Saccharomycetes</taxon>
        <taxon>Saccharomycetales</taxon>
        <taxon>Saccharomycetaceae</taxon>
        <taxon>Saccharomyces</taxon>
    </lineage>
</organism>
<dbReference type="EMBL" id="OX365760">
    <property type="protein sequence ID" value="CAI4037716.1"/>
    <property type="molecule type" value="Genomic_DNA"/>
</dbReference>
<dbReference type="RefSeq" id="XP_056080833.1">
    <property type="nucleotide sequence ID" value="XM_056226571.1"/>
</dbReference>
<proteinExistence type="predicted"/>
<feature type="compositionally biased region" description="Polar residues" evidence="2">
    <location>
        <begin position="511"/>
        <end position="530"/>
    </location>
</feature>
<dbReference type="AlphaFoldDB" id="A0AA35IXJ4"/>
<sequence length="530" mass="59927">MSENRGVLDSIICNAIDGSDHESSSSFYTDEEYAAVTKDFTNPRVQKRPSSKKKKSRINDLQSLVSHYQENEAALVSSTKVLSREIMGYEIKIASLYGQMKSVMDENNVLKEAYKSFSKKKVEPLRLPSSDEEPIHEGSGLLVDLKKEICAKLQDYNDIQSTVNTKLDEIHMFYEKYYEGLELKVNDKLFEEETSKELAKVRQELKDVRKNSEIKVNNLKMQLIQTTNSLELLKKEAKAKDDCLKSIPELVEKTNRTLLSYKKSIANQKETIEALQAELSLQLEAQPQKGTQSQVQALTNVTLVDPFDENGSKDLLSIQERELQELRLYRKISDEKSRTAHLHLERQNNTIKLLQSYIQSLVQRLPPSQQHKLRNDQSSENVPAMANAPNSVSFLPLQSRHLEADSDPQRFLPAIPDGNSGSEKGTVSVAPKLNLDHISRPPYFTKLRPPHLINLNSLTLKTLPKAIKSTYTDPQQLVDDHQLPSNDKPQENANNTDPSKIETVEPVTVGTPASTEVQTLKDSNLFPETT</sequence>
<protein>
    <recommendedName>
        <fullName evidence="5">Asf2p</fullName>
    </recommendedName>
</protein>
<keyword evidence="1" id="KW-0175">Coiled coil</keyword>
<feature type="region of interest" description="Disordered" evidence="2">
    <location>
        <begin position="474"/>
        <end position="530"/>
    </location>
</feature>
<feature type="coiled-coil region" evidence="1">
    <location>
        <begin position="191"/>
        <end position="285"/>
    </location>
</feature>
<gene>
    <name evidence="3" type="primary">SMKI04G0460</name>
    <name evidence="3" type="ORF">SMKI_04G0460</name>
</gene>
<keyword evidence="4" id="KW-1185">Reference proteome</keyword>
<dbReference type="GeneID" id="80916929"/>
<evidence type="ECO:0008006" key="5">
    <source>
        <dbReference type="Google" id="ProtNLM"/>
    </source>
</evidence>
<evidence type="ECO:0000313" key="3">
    <source>
        <dbReference type="EMBL" id="CAI4037716.1"/>
    </source>
</evidence>
<name>A0AA35IXJ4_SACMI</name>
<accession>A0AA35IXJ4</accession>
<evidence type="ECO:0000256" key="1">
    <source>
        <dbReference type="SAM" id="Coils"/>
    </source>
</evidence>
<dbReference type="Proteomes" id="UP001161438">
    <property type="component" value="Chromosome 4"/>
</dbReference>
<evidence type="ECO:0000313" key="4">
    <source>
        <dbReference type="Proteomes" id="UP001161438"/>
    </source>
</evidence>
<feature type="compositionally biased region" description="Polar residues" evidence="2">
    <location>
        <begin position="483"/>
        <end position="498"/>
    </location>
</feature>